<dbReference type="AlphaFoldDB" id="A0A1I5GAW9"/>
<protein>
    <submittedName>
        <fullName evidence="1">Uncharacterized protein</fullName>
    </submittedName>
</protein>
<sequence>MKLKNKEIIAAIDNFENLNKAGIKLPGRIGFTIKQNKKKLLAEYGDYLEELNGIEAEKDSQEWKEITNELLEAETEVPIAKVFPELLFDQDYEPILFDILDFMLEEVPEVKPAE</sequence>
<evidence type="ECO:0000313" key="2">
    <source>
        <dbReference type="Proteomes" id="UP000586254"/>
    </source>
</evidence>
<proteinExistence type="predicted"/>
<dbReference type="EMBL" id="JACCKS010000021">
    <property type="protein sequence ID" value="NZA39528.1"/>
    <property type="molecule type" value="Genomic_DNA"/>
</dbReference>
<reference evidence="1 2" key="1">
    <citation type="submission" date="2020-07" db="EMBL/GenBank/DDBJ databases">
        <title>Organ Donor 1.</title>
        <authorList>
            <person name="Marsh A.J."/>
            <person name="Azcarate-Peril M.A."/>
        </authorList>
    </citation>
    <scope>NUCLEOTIDE SEQUENCE [LARGE SCALE GENOMIC DNA]</scope>
    <source>
        <strain evidence="1 2">AMC0717</strain>
    </source>
</reference>
<name>A0A1I5GAW9_9FIRM</name>
<dbReference type="RefSeq" id="WP_090410856.1">
    <property type="nucleotide sequence ID" value="NZ_FOWI01000001.1"/>
</dbReference>
<dbReference type="Proteomes" id="UP000586254">
    <property type="component" value="Unassembled WGS sequence"/>
</dbReference>
<gene>
    <name evidence="1" type="ORF">H0N91_15680</name>
</gene>
<organism evidence="1 2">
    <name type="scientific">Eubacterium callanderi</name>
    <dbReference type="NCBI Taxonomy" id="53442"/>
    <lineage>
        <taxon>Bacteria</taxon>
        <taxon>Bacillati</taxon>
        <taxon>Bacillota</taxon>
        <taxon>Clostridia</taxon>
        <taxon>Eubacteriales</taxon>
        <taxon>Eubacteriaceae</taxon>
        <taxon>Eubacterium</taxon>
    </lineage>
</organism>
<accession>A0A1I5GAW9</accession>
<evidence type="ECO:0000313" key="1">
    <source>
        <dbReference type="EMBL" id="NZA39528.1"/>
    </source>
</evidence>
<comment type="caution">
    <text evidence="1">The sequence shown here is derived from an EMBL/GenBank/DDBJ whole genome shotgun (WGS) entry which is preliminary data.</text>
</comment>